<protein>
    <recommendedName>
        <fullName evidence="4">Integral membrane protein</fullName>
    </recommendedName>
</protein>
<keyword evidence="3" id="KW-1185">Reference proteome</keyword>
<evidence type="ECO:0000313" key="2">
    <source>
        <dbReference type="EMBL" id="MFG3016156.1"/>
    </source>
</evidence>
<reference evidence="2 3" key="1">
    <citation type="submission" date="2024-10" db="EMBL/GenBank/DDBJ databases">
        <title>The Natural Products Discovery Center: Release of the First 8490 Sequenced Strains for Exploring Actinobacteria Biosynthetic Diversity.</title>
        <authorList>
            <person name="Kalkreuter E."/>
            <person name="Kautsar S.A."/>
            <person name="Yang D."/>
            <person name="Bader C.D."/>
            <person name="Teijaro C.N."/>
            <person name="Fluegel L."/>
            <person name="Davis C.M."/>
            <person name="Simpson J.R."/>
            <person name="Lauterbach L."/>
            <person name="Steele A.D."/>
            <person name="Gui C."/>
            <person name="Meng S."/>
            <person name="Li G."/>
            <person name="Viehrig K."/>
            <person name="Ye F."/>
            <person name="Su P."/>
            <person name="Kiefer A.F."/>
            <person name="Nichols A."/>
            <person name="Cepeda A.J."/>
            <person name="Yan W."/>
            <person name="Fan B."/>
            <person name="Jiang Y."/>
            <person name="Adhikari A."/>
            <person name="Zheng C.-J."/>
            <person name="Schuster L."/>
            <person name="Cowan T.M."/>
            <person name="Smanski M.J."/>
            <person name="Chevrette M.G."/>
            <person name="De Carvalho L.P.S."/>
            <person name="Shen B."/>
        </authorList>
    </citation>
    <scope>NUCLEOTIDE SEQUENCE [LARGE SCALE GENOMIC DNA]</scope>
    <source>
        <strain evidence="2 3">NPDC048320</strain>
    </source>
</reference>
<feature type="transmembrane region" description="Helical" evidence="1">
    <location>
        <begin position="128"/>
        <end position="146"/>
    </location>
</feature>
<evidence type="ECO:0008006" key="4">
    <source>
        <dbReference type="Google" id="ProtNLM"/>
    </source>
</evidence>
<feature type="transmembrane region" description="Helical" evidence="1">
    <location>
        <begin position="57"/>
        <end position="76"/>
    </location>
</feature>
<proteinExistence type="predicted"/>
<accession>A0ABW7BG13</accession>
<comment type="caution">
    <text evidence="2">The sequence shown here is derived from an EMBL/GenBank/DDBJ whole genome shotgun (WGS) entry which is preliminary data.</text>
</comment>
<sequence>MSSAQPETPALAAATAMFVEVLVVGIGFVTGLAMLAAAAAGPQTTAKAAPVAGSTPAAGVGLAAAYALGILADRAADKALARVRRRLRHTTFPSDSAYAQARLALAAVPSLVTLADYARSRMRICRGWILNTALLTVAGDLLLLRYDVEHRTLLLTLTTILGVAVTAGFYLSWHTITATGYRKLAQQTATLTAPAQLPLQQGNTPATPTTAD</sequence>
<feature type="transmembrane region" description="Helical" evidence="1">
    <location>
        <begin position="12"/>
        <end position="37"/>
    </location>
</feature>
<evidence type="ECO:0000313" key="3">
    <source>
        <dbReference type="Proteomes" id="UP001604267"/>
    </source>
</evidence>
<organism evidence="2 3">
    <name type="scientific">Streptomyces cinerochromogenes</name>
    <dbReference type="NCBI Taxonomy" id="66422"/>
    <lineage>
        <taxon>Bacteria</taxon>
        <taxon>Bacillati</taxon>
        <taxon>Actinomycetota</taxon>
        <taxon>Actinomycetes</taxon>
        <taxon>Kitasatosporales</taxon>
        <taxon>Streptomycetaceae</taxon>
        <taxon>Streptomyces</taxon>
    </lineage>
</organism>
<dbReference type="EMBL" id="JBICYV010000026">
    <property type="protein sequence ID" value="MFG3016156.1"/>
    <property type="molecule type" value="Genomic_DNA"/>
</dbReference>
<keyword evidence="1" id="KW-0472">Membrane</keyword>
<feature type="transmembrane region" description="Helical" evidence="1">
    <location>
        <begin position="152"/>
        <end position="173"/>
    </location>
</feature>
<dbReference type="RefSeq" id="WP_392824612.1">
    <property type="nucleotide sequence ID" value="NZ_JBICYV010000026.1"/>
</dbReference>
<evidence type="ECO:0000256" key="1">
    <source>
        <dbReference type="SAM" id="Phobius"/>
    </source>
</evidence>
<name>A0ABW7BG13_9ACTN</name>
<keyword evidence="1" id="KW-1133">Transmembrane helix</keyword>
<keyword evidence="1" id="KW-0812">Transmembrane</keyword>
<gene>
    <name evidence="2" type="ORF">ACGFZB_38060</name>
</gene>
<dbReference type="Proteomes" id="UP001604267">
    <property type="component" value="Unassembled WGS sequence"/>
</dbReference>